<feature type="domain" description="Peptidase C14 caspase" evidence="2">
    <location>
        <begin position="42"/>
        <end position="257"/>
    </location>
</feature>
<dbReference type="GO" id="GO:0006508">
    <property type="term" value="P:proteolysis"/>
    <property type="evidence" value="ECO:0007669"/>
    <property type="project" value="InterPro"/>
</dbReference>
<reference evidence="3 4" key="1">
    <citation type="submission" date="2019-09" db="EMBL/GenBank/DDBJ databases">
        <title>Genome Sequence of Larkinella sp MA1.</title>
        <authorList>
            <person name="Srinivasan S."/>
        </authorList>
    </citation>
    <scope>NUCLEOTIDE SEQUENCE [LARGE SCALE GENOMIC DNA]</scope>
    <source>
        <strain evidence="3 4">MA1</strain>
    </source>
</reference>
<gene>
    <name evidence="3" type="ORF">F0P93_28520</name>
</gene>
<dbReference type="Pfam" id="PF00656">
    <property type="entry name" value="Peptidase_C14"/>
    <property type="match status" value="1"/>
</dbReference>
<dbReference type="EMBL" id="VTWS01000010">
    <property type="protein sequence ID" value="KAA9346524.1"/>
    <property type="molecule type" value="Genomic_DNA"/>
</dbReference>
<evidence type="ECO:0000313" key="3">
    <source>
        <dbReference type="EMBL" id="KAA9346524.1"/>
    </source>
</evidence>
<dbReference type="Proteomes" id="UP000326344">
    <property type="component" value="Unassembled WGS sequence"/>
</dbReference>
<evidence type="ECO:0000259" key="2">
    <source>
        <dbReference type="Pfam" id="PF00656"/>
    </source>
</evidence>
<dbReference type="SUPFAM" id="SSF52129">
    <property type="entry name" value="Caspase-like"/>
    <property type="match status" value="1"/>
</dbReference>
<evidence type="ECO:0000256" key="1">
    <source>
        <dbReference type="SAM" id="SignalP"/>
    </source>
</evidence>
<name>A0A5N1J6I0_9BACT</name>
<accession>A0A5N1J6I0</accession>
<dbReference type="AlphaFoldDB" id="A0A5N1J6I0"/>
<feature type="chain" id="PRO_5024822974" description="Peptidase C14 caspase domain-containing protein" evidence="1">
    <location>
        <begin position="24"/>
        <end position="482"/>
    </location>
</feature>
<dbReference type="Gene3D" id="3.40.50.1460">
    <property type="match status" value="1"/>
</dbReference>
<dbReference type="InterPro" id="IPR029030">
    <property type="entry name" value="Caspase-like_dom_sf"/>
</dbReference>
<dbReference type="GO" id="GO:0004197">
    <property type="term" value="F:cysteine-type endopeptidase activity"/>
    <property type="evidence" value="ECO:0007669"/>
    <property type="project" value="InterPro"/>
</dbReference>
<comment type="caution">
    <text evidence="3">The sequence shown here is derived from an EMBL/GenBank/DDBJ whole genome shotgun (WGS) entry which is preliminary data.</text>
</comment>
<proteinExistence type="predicted"/>
<feature type="signal peptide" evidence="1">
    <location>
        <begin position="1"/>
        <end position="23"/>
    </location>
</feature>
<dbReference type="InterPro" id="IPR011600">
    <property type="entry name" value="Pept_C14_caspase"/>
</dbReference>
<organism evidence="3 4">
    <name type="scientific">Larkinella humicola</name>
    <dbReference type="NCBI Taxonomy" id="2607654"/>
    <lineage>
        <taxon>Bacteria</taxon>
        <taxon>Pseudomonadati</taxon>
        <taxon>Bacteroidota</taxon>
        <taxon>Cytophagia</taxon>
        <taxon>Cytophagales</taxon>
        <taxon>Spirosomataceae</taxon>
        <taxon>Larkinella</taxon>
    </lineage>
</organism>
<keyword evidence="4" id="KW-1185">Reference proteome</keyword>
<sequence>MKTGNCFVPTVLFWLIFSPFGQAQTFYALVVADTKDPLLTDACKRDLDVMHRQFVQMAAAIQYPLDERIVAQDDFGQKQLQAVLQEINPQPNDILFLYYTGHGYNLKNRTDRFPILMLEKDDALAGQNPSLLNLHTLLKKKGARLCITLGDCCNEVIDATRTTGRKRIPPKPLVLTNDSLNQAYRKLLLDVTGDVLIASSRPPQEACAHPDSGSFYTRAFDEVLELAARSGAELSWETVLKNTQTQLSRYVATRFKQSLYEANLRENRSSAGRLTVYASPEQPLLNQEGVVEENQLTEKQLLDFRALTEQKVTEFQRYLSVIADPEQQDNIRELAIENALLLFLPDATMQVGSSNPKATVKTYPLAIYLRRLKNLEKRYFDIDIAFYDLALVADWEKTVSGYETTATYFQHFQAFNPKGQLLFAAKTAKQMAVDLQTRKDPFYEENRWTVLLGDVRLVEKGIGIGNKESRSEKKDEKKSKRP</sequence>
<dbReference type="RefSeq" id="WP_150881208.1">
    <property type="nucleotide sequence ID" value="NZ_VTWS01000010.1"/>
</dbReference>
<keyword evidence="1" id="KW-0732">Signal</keyword>
<evidence type="ECO:0000313" key="4">
    <source>
        <dbReference type="Proteomes" id="UP000326344"/>
    </source>
</evidence>
<protein>
    <recommendedName>
        <fullName evidence="2">Peptidase C14 caspase domain-containing protein</fullName>
    </recommendedName>
</protein>